<dbReference type="GeneID" id="97996334"/>
<dbReference type="GO" id="GO:0046872">
    <property type="term" value="F:metal ion binding"/>
    <property type="evidence" value="ECO:0007669"/>
    <property type="project" value="UniProtKB-KW"/>
</dbReference>
<dbReference type="InterPro" id="IPR043129">
    <property type="entry name" value="ATPase_NBD"/>
</dbReference>
<feature type="domain" description="ATPase BadF/BadG/BcrA/BcrD type" evidence="5">
    <location>
        <begin position="294"/>
        <end position="542"/>
    </location>
</feature>
<evidence type="ECO:0000256" key="2">
    <source>
        <dbReference type="ARBA" id="ARBA00022723"/>
    </source>
</evidence>
<dbReference type="InterPro" id="IPR051805">
    <property type="entry name" value="Dehydratase_Activator_Redct"/>
</dbReference>
<dbReference type="CDD" id="cd24036">
    <property type="entry name" value="ASKHA_NBD_BcrAD_BadFG_HgdC_HadI"/>
    <property type="match status" value="1"/>
</dbReference>
<dbReference type="RefSeq" id="WP_117142934.1">
    <property type="nucleotide sequence ID" value="NZ_CAKXKJ010000044.1"/>
</dbReference>
<dbReference type="Proteomes" id="UP000260649">
    <property type="component" value="Unassembled WGS sequence"/>
</dbReference>
<organism evidence="6 7">
    <name type="scientific">Evtepia gabavorous</name>
    <dbReference type="NCBI Taxonomy" id="2211183"/>
    <lineage>
        <taxon>Bacteria</taxon>
        <taxon>Bacillati</taxon>
        <taxon>Bacillota</taxon>
        <taxon>Clostridia</taxon>
        <taxon>Eubacteriales</taxon>
        <taxon>Evtepia</taxon>
    </lineage>
</organism>
<dbReference type="NCBIfam" id="TIGR00241">
    <property type="entry name" value="CoA_E_activ"/>
    <property type="match status" value="1"/>
</dbReference>
<evidence type="ECO:0000256" key="3">
    <source>
        <dbReference type="ARBA" id="ARBA00023004"/>
    </source>
</evidence>
<dbReference type="Gene3D" id="3.30.420.40">
    <property type="match status" value="2"/>
</dbReference>
<comment type="caution">
    <text evidence="6">The sequence shown here is derived from an EMBL/GenBank/DDBJ whole genome shotgun (WGS) entry which is preliminary data.</text>
</comment>
<dbReference type="InterPro" id="IPR010327">
    <property type="entry name" value="FldB/FldC_alpha/beta"/>
</dbReference>
<dbReference type="PANTHER" id="PTHR32329">
    <property type="entry name" value="BIFUNCTIONAL PROTEIN [INCLUDES 2-HYDROXYACYL-COA DEHYDRATASE (N-TER) AND ITS ACTIVATOR DOMAIN (C_TERM)-RELATED"/>
    <property type="match status" value="1"/>
</dbReference>
<comment type="cofactor">
    <cofactor evidence="1">
        <name>[4Fe-4S] cluster</name>
        <dbReference type="ChEBI" id="CHEBI:49883"/>
    </cofactor>
</comment>
<proteinExistence type="predicted"/>
<sequence length="546" mass="58704">MSITYHVCKYTPTELLTALGGQCALLDEAPENFDLSDQVAHPNLCGFGKSVIQAALAGQVKELVLVNCCDTIRSAYDILKEFGNLDFLYLLDILHSQEGCSVQHARDQLLALAEAYGAYKGTQFDRAAFFAAFQSPPPVTGPHIAVLGAKMGSHLFSLVEETMPLPVENATCANNRRVAPPADQGDFAALMEDYARCLLGQLPCMRMTDNTARRALYNTPGLEGVVYHTLQFCDYYGFEYAGLRHQLPVPLLKIESDGTTQSREQLRTRLEAFAEGFGPQKGDPTMKKHGYFAGIDSGSATTDVVILDQDRTIVAKVILPTGAGASNGAQRALDQALQQAGLTQADLTATVTTGYGRGVIQTGDKSVTEITCHAKGAHFLHPAVRTVIDIGGQDSKVIRIEPDGSVANFVMNDKCAAGTGRFLEMMARTLELSLEEISTIGLQWKEEITISSMCTVFADSEVVSLVAQNKALPDIVHGLNQSVATRAAALFRRVGGENPCMMTGGVSRNRGVVAAIEERLGQPLFIHPDAQLCGALGAALFALEMP</sequence>
<dbReference type="Gene3D" id="3.40.50.11900">
    <property type="match status" value="1"/>
</dbReference>
<name>A0A3E2B151_9FIRM</name>
<reference evidence="6 7" key="1">
    <citation type="submission" date="2018-07" db="EMBL/GenBank/DDBJ databases">
        <title>GABA Modulating Bacteria of the Human Gut Microbiota.</title>
        <authorList>
            <person name="Strandwitz P."/>
            <person name="Kim K.H."/>
            <person name="Terekhova D."/>
            <person name="Liu J.K."/>
            <person name="Sharma A."/>
            <person name="Levering J."/>
            <person name="Mcdonald D."/>
            <person name="Dietrich D."/>
            <person name="Ramadhar T.R."/>
            <person name="Lekbua A."/>
            <person name="Mroue N."/>
            <person name="Liston C."/>
            <person name="Stewart E.J."/>
            <person name="Dubin M.J."/>
            <person name="Zengler K."/>
            <person name="Knight R."/>
            <person name="Gilbert J.A."/>
            <person name="Clardy J."/>
            <person name="Lewis K."/>
        </authorList>
    </citation>
    <scope>NUCLEOTIDE SEQUENCE [LARGE SCALE GENOMIC DNA]</scope>
    <source>
        <strain evidence="6 7">KLE1738</strain>
    </source>
</reference>
<keyword evidence="7" id="KW-1185">Reference proteome</keyword>
<evidence type="ECO:0000313" key="7">
    <source>
        <dbReference type="Proteomes" id="UP000260649"/>
    </source>
</evidence>
<protein>
    <submittedName>
        <fullName evidence="6">2-hydroxyglutaryl-CoA dehydratase</fullName>
    </submittedName>
</protein>
<accession>A0A3E2B151</accession>
<evidence type="ECO:0000313" key="6">
    <source>
        <dbReference type="EMBL" id="RFT05671.1"/>
    </source>
</evidence>
<evidence type="ECO:0000259" key="5">
    <source>
        <dbReference type="Pfam" id="PF01869"/>
    </source>
</evidence>
<dbReference type="AlphaFoldDB" id="A0A3E2B151"/>
<dbReference type="Pfam" id="PF01869">
    <property type="entry name" value="BcrAD_BadFG"/>
    <property type="match status" value="1"/>
</dbReference>
<dbReference type="PANTHER" id="PTHR32329:SF2">
    <property type="entry name" value="BIFUNCTIONAL PROTEIN [INCLUDES 2-HYDROXYACYL-COA DEHYDRATASE (N-TER) AND ITS ACTIVATOR DOMAIN (C_TERM)"/>
    <property type="match status" value="1"/>
</dbReference>
<dbReference type="EMBL" id="QQRQ01000036">
    <property type="protein sequence ID" value="RFT05671.1"/>
    <property type="molecule type" value="Genomic_DNA"/>
</dbReference>
<dbReference type="GO" id="GO:0051536">
    <property type="term" value="F:iron-sulfur cluster binding"/>
    <property type="evidence" value="ECO:0007669"/>
    <property type="project" value="UniProtKB-KW"/>
</dbReference>
<dbReference type="Pfam" id="PF06050">
    <property type="entry name" value="HGD-D"/>
    <property type="match status" value="2"/>
</dbReference>
<dbReference type="InterPro" id="IPR002731">
    <property type="entry name" value="ATPase_BadF"/>
</dbReference>
<dbReference type="InterPro" id="IPR008275">
    <property type="entry name" value="CoA_E_activase_dom"/>
</dbReference>
<keyword evidence="2" id="KW-0479">Metal-binding</keyword>
<keyword evidence="4" id="KW-0411">Iron-sulfur</keyword>
<dbReference type="SUPFAM" id="SSF53067">
    <property type="entry name" value="Actin-like ATPase domain"/>
    <property type="match status" value="1"/>
</dbReference>
<gene>
    <name evidence="6" type="ORF">DV520_11380</name>
</gene>
<keyword evidence="3" id="KW-0408">Iron</keyword>
<dbReference type="OrthoDB" id="9778513at2"/>
<dbReference type="Gene3D" id="3.40.50.11890">
    <property type="match status" value="1"/>
</dbReference>
<evidence type="ECO:0000256" key="1">
    <source>
        <dbReference type="ARBA" id="ARBA00001966"/>
    </source>
</evidence>
<evidence type="ECO:0000256" key="4">
    <source>
        <dbReference type="ARBA" id="ARBA00023014"/>
    </source>
</evidence>